<dbReference type="EMBL" id="JARPUR010000004">
    <property type="protein sequence ID" value="KAK4878732.1"/>
    <property type="molecule type" value="Genomic_DNA"/>
</dbReference>
<reference evidence="2" key="1">
    <citation type="submission" date="2023-01" db="EMBL/GenBank/DDBJ databases">
        <title>Key to firefly adult light organ development and bioluminescence: homeobox transcription factors regulate luciferase expression and transportation to peroxisome.</title>
        <authorList>
            <person name="Fu X."/>
        </authorList>
    </citation>
    <scope>NUCLEOTIDE SEQUENCE [LARGE SCALE GENOMIC DNA]</scope>
</reference>
<gene>
    <name evidence="1" type="ORF">RN001_011238</name>
</gene>
<name>A0AAN7SEX3_9COLE</name>
<accession>A0AAN7SEX3</accession>
<protein>
    <submittedName>
        <fullName evidence="1">Uncharacterized protein</fullName>
    </submittedName>
</protein>
<keyword evidence="2" id="KW-1185">Reference proteome</keyword>
<proteinExistence type="predicted"/>
<evidence type="ECO:0000313" key="1">
    <source>
        <dbReference type="EMBL" id="KAK4878732.1"/>
    </source>
</evidence>
<evidence type="ECO:0000313" key="2">
    <source>
        <dbReference type="Proteomes" id="UP001353858"/>
    </source>
</evidence>
<dbReference type="AlphaFoldDB" id="A0AAN7SEX3"/>
<sequence>MYARIFNKQIKNVLKLYKNANCDKSAGEFSNFFKNSSKFASTASVKLHTKHRLYKDSENVYAYNILQSMPVFSHDLLSYVDVAVPITTESGFNEILDQDWRSKSAEEITDCFKQVLSYCIENNINVSDSRFDKLVDGLMDRVQDLTDVNLSDLLTSLAKLPVCESYTSHNFHDLWSALDDVCCWRIANWSTETMFFFAERWYCLNLVKLSDYINAFIDRNLRKVLNLNKDQIVHLFFYLKKHKRVKSTFDCQSAVDKYIEDMSLDEIAIIAMTLTQFDNKIKLENTAAAIIRKTKLSLPHANDFSLGRALHVLRYSSHALLVDQLIDLLDHLVPEIDRLSNVCLIHAALLGTTLQFFHPKSLEKITEKIVNEIGDVNAVRLKDMERLLLALTMFDFDPGTTPNFYRAVYDEIHKDSRRQEFVKYPRCLPSVLNFLSLRNMYSDDFMNEVLDKEYIVENYGKSAKNVSRELFSLDVCIEVERPGYAGNRLDPAFRRKVTKWNVEYTPTWDQYKKLTTADRFVLDVVGTVAKIVSGHENLLTEHVLPNYVKSEHVKAARISSYESSAVAHDWIRTSFSDLERILTIKRQPKKPKSAECQRKEVQRPRSRSLYTTNSYLNEETLSIRDFKPYEGVAWLPRLHNKTYYVDDYSGDIWNDDGSLGSNCTISAQGIISLRLHNRVRVDISLDKAVRVMNYKSGIVLALSPTGSSAALLHPNGRVYQYGSRVEILAHDFGGNNKYAKMWYKGVSFTSDQCALVYLVDSAGTRTTTDSFSDLTQDFSLNVFYSSGNPHMDPGSYGAQNISDAITVLQSSNFWATEDGTENWIINNVRISQTSDGLVRIGRNSNKFSLRTSPTNGSASVSSPFLHCTGSLGQTRHLFVRRGERRMHYDGSSFIVRNAGHSAGFDEKHQLKVY</sequence>
<dbReference type="PANTHER" id="PTHR39075">
    <property type="entry name" value="FI19908P1"/>
    <property type="match status" value="1"/>
</dbReference>
<dbReference type="Proteomes" id="UP001353858">
    <property type="component" value="Unassembled WGS sequence"/>
</dbReference>
<dbReference type="GO" id="GO:0005615">
    <property type="term" value="C:extracellular space"/>
    <property type="evidence" value="ECO:0007669"/>
    <property type="project" value="TreeGrafter"/>
</dbReference>
<organism evidence="1 2">
    <name type="scientific">Aquatica leii</name>
    <dbReference type="NCBI Taxonomy" id="1421715"/>
    <lineage>
        <taxon>Eukaryota</taxon>
        <taxon>Metazoa</taxon>
        <taxon>Ecdysozoa</taxon>
        <taxon>Arthropoda</taxon>
        <taxon>Hexapoda</taxon>
        <taxon>Insecta</taxon>
        <taxon>Pterygota</taxon>
        <taxon>Neoptera</taxon>
        <taxon>Endopterygota</taxon>
        <taxon>Coleoptera</taxon>
        <taxon>Polyphaga</taxon>
        <taxon>Elateriformia</taxon>
        <taxon>Elateroidea</taxon>
        <taxon>Lampyridae</taxon>
        <taxon>Luciolinae</taxon>
        <taxon>Aquatica</taxon>
    </lineage>
</organism>
<comment type="caution">
    <text evidence="1">The sequence shown here is derived from an EMBL/GenBank/DDBJ whole genome shotgun (WGS) entry which is preliminary data.</text>
</comment>
<dbReference type="PANTHER" id="PTHR39075:SF1">
    <property type="entry name" value="FI19908P1"/>
    <property type="match status" value="1"/>
</dbReference>